<dbReference type="Proteomes" id="UP001632037">
    <property type="component" value="Unassembled WGS sequence"/>
</dbReference>
<comment type="caution">
    <text evidence="2">The sequence shown here is derived from an EMBL/GenBank/DDBJ whole genome shotgun (WGS) entry which is preliminary data.</text>
</comment>
<protein>
    <submittedName>
        <fullName evidence="2">Uncharacterized protein</fullName>
    </submittedName>
</protein>
<reference evidence="2 3" key="1">
    <citation type="submission" date="2024-09" db="EMBL/GenBank/DDBJ databases">
        <title>Genome sequencing and assembly of Phytophthora oleae, isolate VK10A, causative agent of rot of olive drupes.</title>
        <authorList>
            <person name="Conti Taguali S."/>
            <person name="Riolo M."/>
            <person name="La Spada F."/>
            <person name="Cacciola S.O."/>
            <person name="Dionisio G."/>
        </authorList>
    </citation>
    <scope>NUCLEOTIDE SEQUENCE [LARGE SCALE GENOMIC DNA]</scope>
    <source>
        <strain evidence="2 3">VK10A</strain>
    </source>
</reference>
<dbReference type="AlphaFoldDB" id="A0ABD3FE83"/>
<name>A0ABD3FE83_9STRA</name>
<organism evidence="2 3">
    <name type="scientific">Phytophthora oleae</name>
    <dbReference type="NCBI Taxonomy" id="2107226"/>
    <lineage>
        <taxon>Eukaryota</taxon>
        <taxon>Sar</taxon>
        <taxon>Stramenopiles</taxon>
        <taxon>Oomycota</taxon>
        <taxon>Peronosporomycetes</taxon>
        <taxon>Peronosporales</taxon>
        <taxon>Peronosporaceae</taxon>
        <taxon>Phytophthora</taxon>
    </lineage>
</organism>
<evidence type="ECO:0000313" key="2">
    <source>
        <dbReference type="EMBL" id="KAL3663805.1"/>
    </source>
</evidence>
<accession>A0ABD3FE83</accession>
<evidence type="ECO:0000313" key="3">
    <source>
        <dbReference type="Proteomes" id="UP001632037"/>
    </source>
</evidence>
<keyword evidence="3" id="KW-1185">Reference proteome</keyword>
<sequence length="168" mass="18988">MAPKISLALGFQEQHKPYKNPSILSTEEDYFDEEEDWDTHVKPRRRSSSVEAALNSCFTSLSSSLNAVTDRATKLYSRESSRRCGQRRSSMIEVPSDQEARSLERTNSMPVAYRSSESDLDLFGGADNGTEDPIEICLSKMEVKQSPSLFKRLLPTRSWTLGSKKTEK</sequence>
<proteinExistence type="predicted"/>
<evidence type="ECO:0000256" key="1">
    <source>
        <dbReference type="SAM" id="MobiDB-lite"/>
    </source>
</evidence>
<gene>
    <name evidence="2" type="ORF">V7S43_011218</name>
</gene>
<dbReference type="EMBL" id="JBIMZQ010000026">
    <property type="protein sequence ID" value="KAL3663805.1"/>
    <property type="molecule type" value="Genomic_DNA"/>
</dbReference>
<feature type="region of interest" description="Disordered" evidence="1">
    <location>
        <begin position="76"/>
        <end position="109"/>
    </location>
</feature>